<evidence type="ECO:0000256" key="1">
    <source>
        <dbReference type="PROSITE-ProRule" id="PRU00453"/>
    </source>
</evidence>
<dbReference type="OrthoDB" id="18412at2759"/>
<dbReference type="GO" id="GO:0008270">
    <property type="term" value="F:zinc ion binding"/>
    <property type="evidence" value="ECO:0007669"/>
    <property type="project" value="UniProtKB-UniRule"/>
</dbReference>
<sequence>MRLRGRKADCTECCKPVASYKCSTCYAKYCSVECCKTHKDKCSSNSRLKKVETEATDLHLGFKRRYDYAFPTEDTIPLSKLMELKDDERLQCLVGSSRLRALVSKLNEAPNPQRTFSNIMKDPEFRALSNVILQVTGVNEDYVLDD</sequence>
<name>A0A1D2NGK4_ORCCI</name>
<organism evidence="3 4">
    <name type="scientific">Orchesella cincta</name>
    <name type="common">Springtail</name>
    <name type="synonym">Podura cincta</name>
    <dbReference type="NCBI Taxonomy" id="48709"/>
    <lineage>
        <taxon>Eukaryota</taxon>
        <taxon>Metazoa</taxon>
        <taxon>Ecdysozoa</taxon>
        <taxon>Arthropoda</taxon>
        <taxon>Hexapoda</taxon>
        <taxon>Collembola</taxon>
        <taxon>Entomobryomorpha</taxon>
        <taxon>Entomobryoidea</taxon>
        <taxon>Orchesellidae</taxon>
        <taxon>Orchesellinae</taxon>
        <taxon>Orchesella</taxon>
    </lineage>
</organism>
<dbReference type="AlphaFoldDB" id="A0A1D2NGK4"/>
<keyword evidence="1" id="KW-0862">Zinc</keyword>
<dbReference type="STRING" id="48709.A0A1D2NGK4"/>
<evidence type="ECO:0000313" key="4">
    <source>
        <dbReference type="Proteomes" id="UP000094527"/>
    </source>
</evidence>
<evidence type="ECO:0000313" key="3">
    <source>
        <dbReference type="EMBL" id="ODN04390.1"/>
    </source>
</evidence>
<keyword evidence="1" id="KW-0479">Metal-binding</keyword>
<feature type="domain" description="HIT-type" evidence="2">
    <location>
        <begin position="10"/>
        <end position="42"/>
    </location>
</feature>
<comment type="caution">
    <text evidence="3">The sequence shown here is derived from an EMBL/GenBank/DDBJ whole genome shotgun (WGS) entry which is preliminary data.</text>
</comment>
<dbReference type="Proteomes" id="UP000094527">
    <property type="component" value="Unassembled WGS sequence"/>
</dbReference>
<dbReference type="PROSITE" id="PS51083">
    <property type="entry name" value="ZF_HIT"/>
    <property type="match status" value="1"/>
</dbReference>
<dbReference type="CDD" id="cd23024">
    <property type="entry name" value="zf-HIT_ZNHIT2-3"/>
    <property type="match status" value="1"/>
</dbReference>
<dbReference type="EMBL" id="LJIJ01000045">
    <property type="protein sequence ID" value="ODN04390.1"/>
    <property type="molecule type" value="Genomic_DNA"/>
</dbReference>
<evidence type="ECO:0000259" key="2">
    <source>
        <dbReference type="PROSITE" id="PS51083"/>
    </source>
</evidence>
<protein>
    <submittedName>
        <fullName evidence="3">Zinc finger HIT domain-containing protein 3</fullName>
    </submittedName>
</protein>
<keyword evidence="1" id="KW-0863">Zinc-finger</keyword>
<dbReference type="OMA" id="CNEAQSK"/>
<reference evidence="3 4" key="1">
    <citation type="journal article" date="2016" name="Genome Biol. Evol.">
        <title>Gene Family Evolution Reflects Adaptation to Soil Environmental Stressors in the Genome of the Collembolan Orchesella cincta.</title>
        <authorList>
            <person name="Faddeeva-Vakhrusheva A."/>
            <person name="Derks M.F."/>
            <person name="Anvar S.Y."/>
            <person name="Agamennone V."/>
            <person name="Suring W."/>
            <person name="Smit S."/>
            <person name="van Straalen N.M."/>
            <person name="Roelofs D."/>
        </authorList>
    </citation>
    <scope>NUCLEOTIDE SEQUENCE [LARGE SCALE GENOMIC DNA]</scope>
    <source>
        <tissue evidence="3">Mixed pool</tissue>
    </source>
</reference>
<keyword evidence="4" id="KW-1185">Reference proteome</keyword>
<dbReference type="InterPro" id="IPR007529">
    <property type="entry name" value="Znf_HIT"/>
</dbReference>
<accession>A0A1D2NGK4</accession>
<proteinExistence type="predicted"/>
<dbReference type="Gene3D" id="3.30.60.190">
    <property type="match status" value="1"/>
</dbReference>
<dbReference type="SUPFAM" id="SSF144232">
    <property type="entry name" value="HIT/MYND zinc finger-like"/>
    <property type="match status" value="1"/>
</dbReference>
<gene>
    <name evidence="3" type="ORF">Ocin01_02291</name>
</gene>